<feature type="coiled-coil region" evidence="16">
    <location>
        <begin position="2200"/>
        <end position="2227"/>
    </location>
</feature>
<dbReference type="InterPro" id="IPR013170">
    <property type="entry name" value="mRNA_splic_Cwf21_dom"/>
</dbReference>
<dbReference type="Pfam" id="PF10541">
    <property type="entry name" value="KASH"/>
    <property type="match status" value="1"/>
</dbReference>
<evidence type="ECO:0000256" key="5">
    <source>
        <dbReference type="ARBA" id="ARBA00022553"/>
    </source>
</evidence>
<sequence>SIQQTVLSHEPSIKSVTEKGEALFDLVNDRTLKNKIQDLQRSYKELCSTIKAYVETLEMRVKEHEDYNSDLQEGEKWLLHMSSRLVSPDLMENNSLEIITQQLANHKAIMEEIAGFEDRLDKLKSKGDYLISQCTEHLQAKFKQNIESHLQGTKDSYSAICSTAQRVYQSLEHELQKHVNHQDTLQQCQTWLSTVQSELKPTTWPPFSLADAVKQVKHFRALQEQANTYLDLLCSMCDLSDATVKSTATDIQQTKQTIEQQIMHSQYLAQGWEEIKQMKAELWMYFQDADQQLQNLKRRRAELELNIAQNMVLQVKEFSQKLQSKQSALTSVTEKMNKLTQGQESAECKEIGELSNQWLDLCFQAHSLLVQREEDLQRTRDYHDRMNVVEVFLEKLTKEWDNLARSNAESTNVHLEALQKLALALQERRFALEDLKDQKQKMIEHLNVDDKELVKEQFGHFEQRWTQLEDLVKRKIQVSVSALEELSLVHSKFQELMEWAEEQQPGISEALKQSPPPYLAQSLLMDHLTTCSELEAKQLALKMLVKDAERVMTNLGLNERQELQKALSDAQHHVGCLSDLVGQRRKHLNKALSEKTQFLMAVFQATNQIHQHEKKVAFPEHICLLPEDVNKQIRTCKNAQANLKAYQSEVTALWAQGRDLMKEATEQEKGEVLGKLQELQNVYDTVLQKCNQRLLELEKNIVSRKYFKEDLDKACHWLKQADIVTFPEVNVMNSSSELYTQLAKYQQILEQSPEYENLLLALQRDGQEILPSLNEVDHSYLDEKLNILPQQFNIVTGLAKEKLYKVQEAIYARKDYASLIELTSKALTELEDQFVNMGKAPASVLAKEAVSLQQAYRDLLGEVVSLGAAVDELSQKKEAFRSTGQPWQPDEMLKLVTLYHKLKREIEQKINLLEDTIEACQQHEKMCVQFEAQLEAVKKEQIKVNEETLPIEEKLKIYHSLVGSLQDLGSLLKRITENLEVLSPQLDLSACETANHQVQSWQEKLKSLHAAIGDTVMECENRLVQSIDFQTEICRSLEWLRWVKTELNGTLSLDLKLQSIQEEIRKVQIHQEEVQSSLRIMNALSDKEKERYMKAKELIPAELENTLAELTELGSEVQEAIHMRQATLNKLYSLCQRYYQVMQIANDWLEDAQEFLHLARNGLDVENCEENLRNHIEFFSTESQFSNHLKELQGLVSEIEPFIQATAREQLMQSIAGLEEKGKETKQEAKTQQERLQRCASEWQEYQTARQKVIEVMNEAEKKLSEFSVAKATSSHEAEEKLLTHKTLVSVVNSFHEKITALEEKASQLEKVSNDASKATISRSMTTVWQRWTRLRNVAQEQEKILEDAVQEWKVFNDTIQKATIAIDQLQDRLPESSVEKASKTELLELLDYHSSFLLEVEHQLSSLGLLKQHAVSMLQDVEIKPLSQEELPVMQEIKAMQDRCHNMQQKVKKSVKMVKQELMEREEVEAKINTVKFWIQETKEYLLSPNVEVDTQLQELQSLLSEVAIHRQIVEKMAEQQQNKYLGLYTILPSELSLHLAEVGLALVTVQDQIQTKEKEIQQIKTLNQEFDEKIQGIANELNAILSKLKTKTNDIEQAKLEQKILGEELDSCNIKLLELDASVQDFAEQNALLAKQLTNRIGKLTALHQQTIQQAEYRAARLSQAASHLEEYNEMLDFILKWIEKANILVHGSITWNSSFQLRDQFKAYQTMLDESGEIHGDLEAMSERIEYLASVYCTEGMSQQVLELGRRTEELQQVIKMRLPNLQDAAKDMKKFEVELRALQAALEQAQATLTSPELGHLSLKEQLSHRQHLLSEMELLKPKVHAVQVCQSALRIPEEVITSLPMCHSALRLQEEASRLQHTAIQQCNIMQATVVQYEQYEQEMKHLQQMIESAHREIQDKPVATSNIQELQVQISHHEELAQKIKGYQEQIASLNSKCKMVTMKAKHATMLLTVTEVEGLSEGMEELDSDLLPAHPAHPSVVMMTAGRCHTLLSPVTEESGEEGTNSEISSPPACRSPSPVANTDASVNQDIAYYQALSAEQLQTEAAKIQPSTSATQEFYEPGLESAASAKLDDLQRSWETLKNVISEKQRTLYEALERQQKYQDTLQSISTKMETIEIKLNESLEPAKSPESQMAEHQALMDEILMLQEEITELQTLLAQELVSEPLDAEAADQLALQSTLTVLAERMATIRMKASGKRQLLEEKLNEQLEEQRQEQALQRYRCEADELDHWLLNTRATLDTALVTAEEPMDMEAQLVDCQNMLVEIEQKVVALSELSVHNENLLMEGKAHTKDEAEQLAVKLRTLKGSLLELQRVLHDKQTNIRQGSLQEREESHLDLVSSQSPSVQEWLAQARTTRSQQQQSTLQQKKELEQELEEQKNLLRSVACRGEEILTQQGAPEGLSISEKPDRLSEELDLEGGKPSSEEQMKVKWESLNQEFNTKQRLLQKALEQEQLQLYSRPNRLRSGMPLCKEEGQPEDKFSVSPVLVELNQAFKDASPEAGRVEESLHLEQKLYDGVTATSLWLDGMEEQVFVATALLPEEETEIYLCKQESLAKEIKDITEEMEKNKNLFAQMFPVNGDNRDIIEDTLDCLLRRLILLESVVNQRCHQMKERLQRIVTFKNDLKLLFTSVADNKYLLLQKLAEAVDRPETEQMQVILQAEESLKELDAGINELKKRVDKLQIDQPSVQELSKIQDKYDELLMIIGSRRSDLNQNLALKRQYERALQDLADLVETGQEKMASDQKMIVTSKEEVRSLLDKHKEYFQGLESHMILTETLFRKMSSFALLKETRSHSELMTQVSAVLKLAHKRGVELEYILETWMHLDEDYQELTRQLESIEGSIPTVGLVEETEDRLMDRITLFQHLRSSLSEYQPKLYQVLDDGKRLLFSVSCSDLESQLNQLGEHWLSNTSKVTKELHRLETILKHWTRYQSESSELTQWLQSAKERLEFWSQQSLTVPQELETVRDHLNAFLEFSKEVDAKSSQKSSVLSTGNQLLRLKKMDTAALRAGLSHIDNQWTELLTQIPAVQEKLHQLQMDKIPSRHAITEVMSWISLMENVIQQDEENIKNVVGQKVIQDYVQKYKGFKIDLNCKQLTVDFVNQSVLQISSQDVESKRSDKTDFAEQLGAMNRRWQILQGLITEKIQLLESLQESWTEYENNVQCLKTWFETQEEKLKQQQKIGDQASVQSALKDCQELEESIRAKEKEVENLEQIGLSLIQNKKEEVSSAVMNTLQEINHSWANLDHMVSQLKILLQSVLDQWSIYKVAYEELNSYLTEARYSLSRFYLLTGSLEAVKVQVDNLQSLQDELEKQESSLQKFGSVTNQLLQECHPPVTETLTSTLKEMNMRWDNLLQEITERLRASKSLFQLWQRYKDCYQQCSSTVHQREDQTNELLKTATSKHIADDEVTTWIQDCNDVLMDLKTAQESLVVLQELGEELKSQVEASAAAAIQSDQLSLNQNLSTLEQALCKQQAVLQAGVLDYQTFAKNLEVLETWITEAEELLKGQDPSHSSDLSAIQSRMEELKSQMLKFSSMAPDLDRLNELGYRLPLNDKEIKRMQNLNRHWSLISSQTTERFSKLQSFLLQQQTFLEKCETWMDLLVQTEQKLAAEISGNYQSLLEQQRAHEASHRLFQAEMFSRQQILHSIISDGQHLLEQGQVDDRDEFNLKLTLLSNQWQGVIRRAQQRRGIIDSQIHQWQRYREMAEKLRKWLVEISCQPVSGLSNVPIPLQQARALLDEVQLKEKVLLRQQGSYILTVEAGKQLLLSADSGAEAALQTELTEIQERWKIASTQLEQQKKQLVLLLKDWEKSEKGIGDSLEKLRSFKKKLSQPLPEHHDELHAEQIRCKELENAVEGWTDDLAHLSLLKETLSLYISADDISILSERIELLHRQWEELCHQASTVSLRRQQVSERLNEWAVFSEKNKELCEWLTQMESKVSQNGDILIEEMIEKLKKDYQEEVAVAEKNKIQLQQMGERLAKASHESKASEIEYKLGKINDRWQHLQDLMAARVKKLKETLVAVQQLDKNMSSLRSWLAHIESELSKPIVYETCDSEEIQRKLNEQQELQRDIEKHSTGVASVLNLCEVLLHDCDACATEAECDSIQQATRSLDRKWRNICAMSMERRLKIEETWRLWQKFLDDYSRFEDWLKHSERTAAFPSSSGVLYTVAKEELKKFEAFQRQVHESLTQLELINKQYRRLARENRTDSDGSLKQMVHEGNQRWDNLQKRVTSILRRLKHFIGQREEFETARDSILVWLTEMDLQLTNIEHFSECDVQAKIKQLKAFQQEISLNNNKIEQIIMQGEQLIEKSEPMDAAVIEEELDELRRYCQEVFGRVERYHKKLIRLPLTDDEHDLSDREVDLDESGDLSDIHWHDKSADSVLSPHPSSNLSLPLSQPVRSERSGRDTPASVDSIPLEWDHDYDLSRDLETAVSRALHSEEEDGGQEKDFYLRGAAGIADVEIPETLEAYVTLTENALKNTSGEPGALEAHIRQLDKALDTSRFRIQQTENIIRSKTPTGPELDSSYRGYMKLLGECSGSIDSVKRLAYKLKEEEEKLSGLVNLNSTETQTAGVIDRWELIQAQALSKELRMKQNLQQWQQFNSDLNSIWVWLGETEEELEKLRRLDLSTDIQTIELRIKKLKELQKAIDNRKAIILSINLCSSEFTQSDSEDSKKLQERLSQMNVRWDHVCSMIEEWRCTLQDALMQCQDFHEMSHGLLLWLENIDRRKNEIVPINPNLDSDTLQDHRRLLMQIRRELLDSQLKVASLQDMSYQLLVNAEGKDCLEAKEKVHVIGNRLKLLLKEVTRHIKELEKILDISSSQLELSSWSSAEELDTSGSVSPVSGRSTPSRQRTPRGKCSLSQPGPSVSSPHSRSTRGGSGSSPSEAGPAWRRQSFFLRVLRAALPLQLLLLLLIGLACLVPMTEEDYSCTMANNFARSFHPMLKYINGPPPL</sequence>
<feature type="compositionally biased region" description="Low complexity" evidence="17">
    <location>
        <begin position="4884"/>
        <end position="4904"/>
    </location>
</feature>
<evidence type="ECO:0000256" key="11">
    <source>
        <dbReference type="ARBA" id="ARBA00023157"/>
    </source>
</evidence>
<dbReference type="Proteomes" id="UP000560386">
    <property type="component" value="Unassembled WGS sequence"/>
</dbReference>
<dbReference type="CDD" id="cd00176">
    <property type="entry name" value="SPEC"/>
    <property type="match status" value="9"/>
</dbReference>
<keyword evidence="21" id="KW-1185">Reference proteome</keyword>
<feature type="coiled-coil region" evidence="16">
    <location>
        <begin position="2367"/>
        <end position="2397"/>
    </location>
</feature>
<keyword evidence="9 16" id="KW-0175">Coiled coil</keyword>
<dbReference type="PANTHER" id="PTHR14514:SF3">
    <property type="entry name" value="NESPRIN-1"/>
    <property type="match status" value="1"/>
</dbReference>
<evidence type="ECO:0000256" key="14">
    <source>
        <dbReference type="ARBA" id="ARBA00023242"/>
    </source>
</evidence>
<evidence type="ECO:0000256" key="1">
    <source>
        <dbReference type="ARBA" id="ARBA00004245"/>
    </source>
</evidence>
<dbReference type="FunFam" id="1.20.58.60:FF:000177">
    <property type="entry name" value="nesprin-1 isoform X5"/>
    <property type="match status" value="1"/>
</dbReference>
<keyword evidence="7" id="KW-0677">Repeat</keyword>
<dbReference type="SMART" id="SM00150">
    <property type="entry name" value="SPEC"/>
    <property type="match status" value="25"/>
</dbReference>
<dbReference type="InterPro" id="IPR012315">
    <property type="entry name" value="KASH"/>
</dbReference>
<gene>
    <name evidence="20" type="primary">Syne1</name>
    <name evidence="20" type="ORF">ARDKOR_R02021</name>
</gene>
<dbReference type="Pfam" id="PF00435">
    <property type="entry name" value="Spectrin"/>
    <property type="match status" value="11"/>
</dbReference>
<evidence type="ECO:0000313" key="20">
    <source>
        <dbReference type="EMBL" id="NXE19018.1"/>
    </source>
</evidence>
<comment type="similarity">
    <text evidence="3">Belongs to the nesprin family.</text>
</comment>
<evidence type="ECO:0000256" key="2">
    <source>
        <dbReference type="ARBA" id="ARBA00004605"/>
    </source>
</evidence>
<dbReference type="InterPro" id="IPR018159">
    <property type="entry name" value="Spectrin/alpha-actinin"/>
</dbReference>
<feature type="coiled-coil region" evidence="16">
    <location>
        <begin position="3304"/>
        <end position="3334"/>
    </location>
</feature>
<dbReference type="InterPro" id="IPR002017">
    <property type="entry name" value="Spectrin_repeat"/>
</dbReference>
<dbReference type="FunFam" id="1.20.58.60:FF:000119">
    <property type="entry name" value="nesprin-1 isoform X2"/>
    <property type="match status" value="1"/>
</dbReference>
<dbReference type="PROSITE" id="PS51049">
    <property type="entry name" value="KASH"/>
    <property type="match status" value="1"/>
</dbReference>
<dbReference type="FunFam" id="1.20.58.60:FF:000182">
    <property type="entry name" value="Spectrin repeat containing, nuclear envelope 1a"/>
    <property type="match status" value="1"/>
</dbReference>
<evidence type="ECO:0000256" key="6">
    <source>
        <dbReference type="ARBA" id="ARBA00022692"/>
    </source>
</evidence>
<feature type="non-terminal residue" evidence="20">
    <location>
        <position position="4968"/>
    </location>
</feature>
<proteinExistence type="inferred from homology"/>
<comment type="subcellular location">
    <subcellularLocation>
        <location evidence="1">Cytoplasm</location>
        <location evidence="1">Cytoskeleton</location>
    </subcellularLocation>
    <subcellularLocation>
        <location evidence="2">Nucleus outer membrane</location>
        <topology evidence="2">Single-pass type IV membrane protein</topology>
        <orientation evidence="2">Cytoplasmic side</orientation>
    </subcellularLocation>
</comment>
<dbReference type="PANTHER" id="PTHR14514">
    <property type="entry name" value="PKA ANCHORING PROTEIN"/>
    <property type="match status" value="1"/>
</dbReference>
<dbReference type="FunFam" id="1.20.58.60:FF:000103">
    <property type="entry name" value="Nesprin-1 isoform 1"/>
    <property type="match status" value="1"/>
</dbReference>
<feature type="coiled-coil region" evidence="16">
    <location>
        <begin position="286"/>
        <end position="313"/>
    </location>
</feature>
<feature type="region of interest" description="Disordered" evidence="17">
    <location>
        <begin position="2405"/>
        <end position="2435"/>
    </location>
</feature>
<feature type="coiled-coil region" evidence="16">
    <location>
        <begin position="1548"/>
        <end position="1603"/>
    </location>
</feature>
<dbReference type="SMART" id="SM01115">
    <property type="entry name" value="cwf21"/>
    <property type="match status" value="1"/>
</dbReference>
<feature type="coiled-coil region" evidence="16">
    <location>
        <begin position="1875"/>
        <end position="1943"/>
    </location>
</feature>
<dbReference type="SMART" id="SM01249">
    <property type="entry name" value="KASH"/>
    <property type="match status" value="1"/>
</dbReference>
<feature type="region of interest" description="Disordered" evidence="17">
    <location>
        <begin position="4849"/>
        <end position="4904"/>
    </location>
</feature>
<feature type="coiled-coil region" evidence="16">
    <location>
        <begin position="899"/>
        <end position="947"/>
    </location>
</feature>
<feature type="compositionally biased region" description="Polar residues" evidence="17">
    <location>
        <begin position="4851"/>
        <end position="4867"/>
    </location>
</feature>
<name>A0A7K8KPP4_9AVES</name>
<organism evidence="20 21">
    <name type="scientific">Ardeotis kori</name>
    <dbReference type="NCBI Taxonomy" id="89386"/>
    <lineage>
        <taxon>Eukaryota</taxon>
        <taxon>Metazoa</taxon>
        <taxon>Chordata</taxon>
        <taxon>Craniata</taxon>
        <taxon>Vertebrata</taxon>
        <taxon>Euteleostomi</taxon>
        <taxon>Archelosauria</taxon>
        <taxon>Archosauria</taxon>
        <taxon>Dinosauria</taxon>
        <taxon>Saurischia</taxon>
        <taxon>Theropoda</taxon>
        <taxon>Coelurosauria</taxon>
        <taxon>Aves</taxon>
        <taxon>Neognathae</taxon>
        <taxon>Neoaves</taxon>
        <taxon>Otidimorphae</taxon>
        <taxon>Otidiformes</taxon>
        <taxon>Otididae</taxon>
        <taxon>Ardeotis</taxon>
    </lineage>
</organism>
<evidence type="ECO:0000256" key="17">
    <source>
        <dbReference type="SAM" id="MobiDB-lite"/>
    </source>
</evidence>
<keyword evidence="12" id="KW-0009">Actin-binding</keyword>
<dbReference type="GO" id="GO:0005856">
    <property type="term" value="C:cytoskeleton"/>
    <property type="evidence" value="ECO:0007669"/>
    <property type="project" value="UniProtKB-SubCell"/>
</dbReference>
<evidence type="ECO:0000256" key="7">
    <source>
        <dbReference type="ARBA" id="ARBA00022737"/>
    </source>
</evidence>
<feature type="coiled-coil region" evidence="16">
    <location>
        <begin position="2667"/>
        <end position="2694"/>
    </location>
</feature>
<feature type="topological domain" description="Perinuclear space" evidence="15">
    <location>
        <begin position="4939"/>
        <end position="4968"/>
    </location>
</feature>
<dbReference type="FunFam" id="1.20.58.60:FF:000386">
    <property type="entry name" value="Spectrin repeat containing, nuclear envelope 1a"/>
    <property type="match status" value="1"/>
</dbReference>
<evidence type="ECO:0000256" key="10">
    <source>
        <dbReference type="ARBA" id="ARBA00023136"/>
    </source>
</evidence>
<keyword evidence="14" id="KW-0539">Nucleus</keyword>
<dbReference type="FunFam" id="1.20.58.60:FF:000137">
    <property type="entry name" value="nesprin-1 isoform X2"/>
    <property type="match status" value="1"/>
</dbReference>
<feature type="compositionally biased region" description="Low complexity" evidence="17">
    <location>
        <begin position="4395"/>
        <end position="4412"/>
    </location>
</feature>
<feature type="topological domain" description="Cytoplasmic" evidence="15">
    <location>
        <begin position="1"/>
        <end position="4917"/>
    </location>
</feature>
<accession>A0A7K8KPP4</accession>
<keyword evidence="4" id="KW-0963">Cytoplasm</keyword>
<dbReference type="FunFam" id="1.20.58.60:FF:000073">
    <property type="entry name" value="Nesprin-1 isoform 1"/>
    <property type="match status" value="1"/>
</dbReference>
<feature type="coiled-coil region" evidence="16">
    <location>
        <begin position="1208"/>
        <end position="1235"/>
    </location>
</feature>
<reference evidence="20 21" key="1">
    <citation type="submission" date="2019-09" db="EMBL/GenBank/DDBJ databases">
        <title>Bird 10,000 Genomes (B10K) Project - Family phase.</title>
        <authorList>
            <person name="Zhang G."/>
        </authorList>
    </citation>
    <scope>NUCLEOTIDE SEQUENCE [LARGE SCALE GENOMIC DNA]</scope>
    <source>
        <strain evidence="20">B10K-CU-031-01</strain>
        <tissue evidence="20">Muscle</tissue>
    </source>
</reference>
<evidence type="ECO:0000313" key="21">
    <source>
        <dbReference type="Proteomes" id="UP000560386"/>
    </source>
</evidence>
<keyword evidence="6 15" id="KW-0812">Transmembrane</keyword>
<evidence type="ECO:0000256" key="9">
    <source>
        <dbReference type="ARBA" id="ARBA00023054"/>
    </source>
</evidence>
<evidence type="ECO:0000259" key="19">
    <source>
        <dbReference type="PROSITE" id="PS51049"/>
    </source>
</evidence>
<evidence type="ECO:0000256" key="8">
    <source>
        <dbReference type="ARBA" id="ARBA00022989"/>
    </source>
</evidence>
<dbReference type="GO" id="GO:0003779">
    <property type="term" value="F:actin binding"/>
    <property type="evidence" value="ECO:0007669"/>
    <property type="project" value="UniProtKB-KW"/>
</dbReference>
<keyword evidence="11" id="KW-1015">Disulfide bond</keyword>
<evidence type="ECO:0000256" key="3">
    <source>
        <dbReference type="ARBA" id="ARBA00008619"/>
    </source>
</evidence>
<dbReference type="SUPFAM" id="SSF46966">
    <property type="entry name" value="Spectrin repeat"/>
    <property type="match status" value="25"/>
</dbReference>
<dbReference type="InterPro" id="IPR056887">
    <property type="entry name" value="SYNE1/2_dom"/>
</dbReference>
<comment type="caution">
    <text evidence="20">The sequence shown here is derived from an EMBL/GenBank/DDBJ whole genome shotgun (WGS) entry which is preliminary data.</text>
</comment>
<dbReference type="FunFam" id="1.20.58.60:FF:000190">
    <property type="entry name" value="Nesprin-1 isoform 1"/>
    <property type="match status" value="1"/>
</dbReference>
<feature type="non-terminal residue" evidence="20">
    <location>
        <position position="1"/>
    </location>
</feature>
<feature type="region of interest" description="Disordered" evidence="17">
    <location>
        <begin position="2001"/>
        <end position="2028"/>
    </location>
</feature>
<dbReference type="GO" id="GO:0005640">
    <property type="term" value="C:nuclear outer membrane"/>
    <property type="evidence" value="ECO:0007669"/>
    <property type="project" value="UniProtKB-SubCell"/>
</dbReference>
<dbReference type="EMBL" id="VWPR01000058">
    <property type="protein sequence ID" value="NXE19018.1"/>
    <property type="molecule type" value="Genomic_DNA"/>
</dbReference>
<feature type="coiled-coil region" evidence="16">
    <location>
        <begin position="1292"/>
        <end position="1319"/>
    </location>
</feature>
<feature type="domain" description="KASH" evidence="19">
    <location>
        <begin position="4909"/>
        <end position="4968"/>
    </location>
</feature>
<feature type="coiled-coil region" evidence="16">
    <location>
        <begin position="629"/>
        <end position="682"/>
    </location>
</feature>
<keyword evidence="5" id="KW-0597">Phosphoprotein</keyword>
<evidence type="ECO:0000256" key="12">
    <source>
        <dbReference type="ARBA" id="ARBA00023203"/>
    </source>
</evidence>
<dbReference type="FunFam" id="1.20.58.60:FF:000112">
    <property type="entry name" value="nesprin-1 isoform X4"/>
    <property type="match status" value="1"/>
</dbReference>
<evidence type="ECO:0000256" key="13">
    <source>
        <dbReference type="ARBA" id="ARBA00023212"/>
    </source>
</evidence>
<evidence type="ECO:0000256" key="18">
    <source>
        <dbReference type="SAM" id="Phobius"/>
    </source>
</evidence>
<keyword evidence="8 18" id="KW-1133">Transmembrane helix</keyword>
<feature type="coiled-coil region" evidence="16">
    <location>
        <begin position="1769"/>
        <end position="1796"/>
    </location>
</feature>
<keyword evidence="10 15" id="KW-0472">Membrane</keyword>
<feature type="transmembrane region" description="Helical" evidence="18">
    <location>
        <begin position="4918"/>
        <end position="4938"/>
    </location>
</feature>
<dbReference type="FunFam" id="1.20.58.60:FF:000041">
    <property type="entry name" value="Nesprin-1 isoform 1"/>
    <property type="match status" value="1"/>
</dbReference>
<feature type="coiled-coil region" evidence="16">
    <location>
        <begin position="3198"/>
        <end position="3225"/>
    </location>
</feature>
<dbReference type="FunFam" id="1.20.58.60:FF:000104">
    <property type="entry name" value="Nesprin-1 isoform 1"/>
    <property type="match status" value="1"/>
</dbReference>
<feature type="coiled-coil region" evidence="16">
    <location>
        <begin position="3960"/>
        <end position="3987"/>
    </location>
</feature>
<keyword evidence="13" id="KW-0206">Cytoskeleton</keyword>
<feature type="region of interest" description="Disordered" evidence="17">
    <location>
        <begin position="4394"/>
        <end position="4428"/>
    </location>
</feature>
<dbReference type="FunFam" id="1.20.58.60:FF:000155">
    <property type="entry name" value="nesprin-1 isoform X4"/>
    <property type="match status" value="1"/>
</dbReference>
<dbReference type="Gene3D" id="1.20.58.60">
    <property type="match status" value="20"/>
</dbReference>
<dbReference type="FunFam" id="1.20.58.60:FF:000126">
    <property type="entry name" value="Spectrin repeat containing, nuclear envelope 1a"/>
    <property type="match status" value="1"/>
</dbReference>
<dbReference type="FunFam" id="1.20.58.60:FF:000478">
    <property type="entry name" value="Spectrin repeat-containing, nuclear envelope 1b"/>
    <property type="match status" value="1"/>
</dbReference>
<protein>
    <submittedName>
        <fullName evidence="20">SYNE1 protein</fullName>
    </submittedName>
</protein>
<dbReference type="Pfam" id="PF25035">
    <property type="entry name" value="SYNE1"/>
    <property type="match status" value="1"/>
</dbReference>
<evidence type="ECO:0000256" key="15">
    <source>
        <dbReference type="PROSITE-ProRule" id="PRU00385"/>
    </source>
</evidence>
<evidence type="ECO:0000256" key="4">
    <source>
        <dbReference type="ARBA" id="ARBA00022490"/>
    </source>
</evidence>
<evidence type="ECO:0000256" key="16">
    <source>
        <dbReference type="SAM" id="Coils"/>
    </source>
</evidence>